<evidence type="ECO:0000313" key="2">
    <source>
        <dbReference type="EMBL" id="MDW8550565.1"/>
    </source>
</evidence>
<dbReference type="SUPFAM" id="SSF55874">
    <property type="entry name" value="ATPase domain of HSP90 chaperone/DNA topoisomerase II/histidine kinase"/>
    <property type="match status" value="1"/>
</dbReference>
<protein>
    <submittedName>
        <fullName evidence="2">ATP-binding protein</fullName>
    </submittedName>
</protein>
<sequence>MAIIQENEGDNFGSQETSLLASKYLSFTKKDHHYYLATNYNNLGIVNGKLKNHQRSSEFFRKAVYYTDDHANRIIYQNNLANAFRRMEDYDKALSTYKNILNEKISKKEYARILSNFSYTKWLQKPNYNPIPELNEALKIRSQEKDNWGLNSSYSHLADYYTDKQQDAALLYATKMYSVSKEIKSPDDQIEALQKLIYLENQEHSRQYFKIYQKLNDSLQTARNKAKNQFALIRYETEKNKADFLRSKTESTQRQNHIIKQYFGLGLLIILLIISYFWFRKRQKILHQEKMLEVKNTELKYSKKVHDRVANKVYQVMSEVENIEDLHKEILLDRLEEIYEISRDITYEKEASENHNFKDQLSNMLKSYASDLVKIFITGNDQEIWQRTNHTQQNEVYCILQELMTNMKKHSNADKVLLKFSQHKSTVNISYTDNGIGIKQLSQKNGLQNTETRTKAIAGKIIFDTETDGLLKINISFPL</sequence>
<comment type="caution">
    <text evidence="2">The sequence shown here is derived from an EMBL/GenBank/DDBJ whole genome shotgun (WGS) entry which is preliminary data.</text>
</comment>
<keyword evidence="2" id="KW-0547">Nucleotide-binding</keyword>
<organism evidence="2 3">
    <name type="scientific">Epilithonimonas ginsengisoli</name>
    <dbReference type="NCBI Taxonomy" id="1245592"/>
    <lineage>
        <taxon>Bacteria</taxon>
        <taxon>Pseudomonadati</taxon>
        <taxon>Bacteroidota</taxon>
        <taxon>Flavobacteriia</taxon>
        <taxon>Flavobacteriales</taxon>
        <taxon>Weeksellaceae</taxon>
        <taxon>Chryseobacterium group</taxon>
        <taxon>Epilithonimonas</taxon>
    </lineage>
</organism>
<proteinExistence type="predicted"/>
<dbReference type="InterPro" id="IPR019734">
    <property type="entry name" value="TPR_rpt"/>
</dbReference>
<dbReference type="InterPro" id="IPR011990">
    <property type="entry name" value="TPR-like_helical_dom_sf"/>
</dbReference>
<reference evidence="2 3" key="1">
    <citation type="submission" date="2023-11" db="EMBL/GenBank/DDBJ databases">
        <title>First isolation, identification, and characterization of non-pathogenic Epilithonimonas ginsengisoli isolated from diseased farmed rainbow trout (Oncorhynchus mykiss) in Chile.</title>
        <authorList>
            <person name="Miranda C.D."/>
            <person name="Irgang R."/>
            <person name="Concha C."/>
            <person name="Rojas R."/>
            <person name="Avendano R."/>
        </authorList>
    </citation>
    <scope>NUCLEOTIDE SEQUENCE [LARGE SCALE GENOMIC DNA]</scope>
    <source>
        <strain evidence="2 3">FP99</strain>
    </source>
</reference>
<dbReference type="SMART" id="SM00028">
    <property type="entry name" value="TPR"/>
    <property type="match status" value="2"/>
</dbReference>
<dbReference type="Pfam" id="PF13424">
    <property type="entry name" value="TPR_12"/>
    <property type="match status" value="1"/>
</dbReference>
<dbReference type="SUPFAM" id="SSF48452">
    <property type="entry name" value="TPR-like"/>
    <property type="match status" value="1"/>
</dbReference>
<name>A0ABU4JLM2_9FLAO</name>
<dbReference type="InterPro" id="IPR036890">
    <property type="entry name" value="HATPase_C_sf"/>
</dbReference>
<dbReference type="EMBL" id="JAMXLT020000035">
    <property type="protein sequence ID" value="MDW8550565.1"/>
    <property type="molecule type" value="Genomic_DNA"/>
</dbReference>
<feature type="transmembrane region" description="Helical" evidence="1">
    <location>
        <begin position="262"/>
        <end position="279"/>
    </location>
</feature>
<dbReference type="GO" id="GO:0005524">
    <property type="term" value="F:ATP binding"/>
    <property type="evidence" value="ECO:0007669"/>
    <property type="project" value="UniProtKB-KW"/>
</dbReference>
<keyword evidence="1" id="KW-0472">Membrane</keyword>
<dbReference type="Gene3D" id="1.25.40.10">
    <property type="entry name" value="Tetratricopeptide repeat domain"/>
    <property type="match status" value="1"/>
</dbReference>
<evidence type="ECO:0000313" key="3">
    <source>
        <dbReference type="Proteomes" id="UP001204439"/>
    </source>
</evidence>
<keyword evidence="1" id="KW-1133">Transmembrane helix</keyword>
<dbReference type="Gene3D" id="3.30.565.10">
    <property type="entry name" value="Histidine kinase-like ATPase, C-terminal domain"/>
    <property type="match status" value="1"/>
</dbReference>
<dbReference type="Proteomes" id="UP001204439">
    <property type="component" value="Unassembled WGS sequence"/>
</dbReference>
<accession>A0ABU4JLM2</accession>
<evidence type="ECO:0000256" key="1">
    <source>
        <dbReference type="SAM" id="Phobius"/>
    </source>
</evidence>
<gene>
    <name evidence="2" type="ORF">NG800_016675</name>
</gene>
<keyword evidence="3" id="KW-1185">Reference proteome</keyword>
<keyword evidence="2" id="KW-0067">ATP-binding</keyword>
<keyword evidence="1" id="KW-0812">Transmembrane</keyword>
<dbReference type="RefSeq" id="WP_086048218.1">
    <property type="nucleotide sequence ID" value="NZ_JAMXLT020000035.1"/>
</dbReference>